<dbReference type="OrthoDB" id="9776955at2"/>
<dbReference type="Pfam" id="PF04392">
    <property type="entry name" value="ABC_sub_bind"/>
    <property type="match status" value="1"/>
</dbReference>
<dbReference type="EMBL" id="LNCU01000089">
    <property type="protein sequence ID" value="KWV51374.1"/>
    <property type="molecule type" value="Genomic_DNA"/>
</dbReference>
<dbReference type="RefSeq" id="WP_066510685.1">
    <property type="nucleotide sequence ID" value="NZ_LNCU01000089.1"/>
</dbReference>
<protein>
    <recommendedName>
        <fullName evidence="3">ABC transport system substrate-binding protein</fullName>
    </recommendedName>
</protein>
<keyword evidence="2" id="KW-1185">Reference proteome</keyword>
<accession>A0A109JM89</accession>
<dbReference type="PANTHER" id="PTHR35271:SF1">
    <property type="entry name" value="ABC TRANSPORTER, SUBSTRATE-BINDING LIPOPROTEIN"/>
    <property type="match status" value="1"/>
</dbReference>
<dbReference type="AlphaFoldDB" id="A0A109JM89"/>
<dbReference type="CDD" id="cd06325">
    <property type="entry name" value="PBP1_ABC_unchar_transporter"/>
    <property type="match status" value="1"/>
</dbReference>
<evidence type="ECO:0000313" key="2">
    <source>
        <dbReference type="Proteomes" id="UP000057737"/>
    </source>
</evidence>
<organism evidence="1 2">
    <name type="scientific">Bradyrhizobium macuxiense</name>
    <dbReference type="NCBI Taxonomy" id="1755647"/>
    <lineage>
        <taxon>Bacteria</taxon>
        <taxon>Pseudomonadati</taxon>
        <taxon>Pseudomonadota</taxon>
        <taxon>Alphaproteobacteria</taxon>
        <taxon>Hyphomicrobiales</taxon>
        <taxon>Nitrobacteraceae</taxon>
        <taxon>Bradyrhizobium</taxon>
    </lineage>
</organism>
<dbReference type="Proteomes" id="UP000057737">
    <property type="component" value="Unassembled WGS sequence"/>
</dbReference>
<dbReference type="InterPro" id="IPR007487">
    <property type="entry name" value="ABC_transpt-TYRBP-like"/>
</dbReference>
<proteinExistence type="predicted"/>
<evidence type="ECO:0008006" key="3">
    <source>
        <dbReference type="Google" id="ProtNLM"/>
    </source>
</evidence>
<gene>
    <name evidence="1" type="ORF">AS156_12340</name>
</gene>
<evidence type="ECO:0000313" key="1">
    <source>
        <dbReference type="EMBL" id="KWV51374.1"/>
    </source>
</evidence>
<dbReference type="PANTHER" id="PTHR35271">
    <property type="entry name" value="ABC TRANSPORTER, SUBSTRATE-BINDING LIPOPROTEIN-RELATED"/>
    <property type="match status" value="1"/>
</dbReference>
<sequence length="327" mass="34865">MKRRDFIALVGGTALVPFGLRAQPEVRKLAIVMAVAKTPEYVAASAALQQVLGGLGWKQGDNLRIDDHWSAGSQEGARAVALEIAASKPDVILGQSLAVIEALLSMTRTTPIVFVHVADPVASGLVSNLARPEGNVTGITNIVPSIGAKWLQLLKEIAPAVTRAALLVNPDTQPDRGVIFLDPFDAAARSLGVTSVKGEVRDLDAIEALMASLATEPRGGVVVIPDAFFASHSTQIVALAERFRLPAVYPYRYYVAQGGLLSYGVNNVDLFRQAAPYVDRIFRGAKPSDLPVQQPTRFDLVINMRTAKALGLTVPQTLQASANEAIE</sequence>
<comment type="caution">
    <text evidence="1">The sequence shown here is derived from an EMBL/GenBank/DDBJ whole genome shotgun (WGS) entry which is preliminary data.</text>
</comment>
<name>A0A109JM89_9BRAD</name>
<reference evidence="1 2" key="1">
    <citation type="submission" date="2015-11" db="EMBL/GenBank/DDBJ databases">
        <title>Draft Genome Sequence of the Strain BR 10303 (Bradyrhizobium sp.) isolated from nodules of Centrolobium paraense.</title>
        <authorList>
            <person name="Zelli J.E."/>
            <person name="Simoes-Araujo J.L."/>
            <person name="Barauna A.C."/>
            <person name="Silva K."/>
        </authorList>
    </citation>
    <scope>NUCLEOTIDE SEQUENCE [LARGE SCALE GENOMIC DNA]</scope>
    <source>
        <strain evidence="1 2">BR 10303</strain>
    </source>
</reference>
<dbReference type="Gene3D" id="3.40.50.2300">
    <property type="match status" value="2"/>
</dbReference>